<evidence type="ECO:0000313" key="21">
    <source>
        <dbReference type="EMBL" id="XDS50615.1"/>
    </source>
</evidence>
<feature type="compositionally biased region" description="Low complexity" evidence="15">
    <location>
        <begin position="415"/>
        <end position="426"/>
    </location>
</feature>
<evidence type="ECO:0000256" key="10">
    <source>
        <dbReference type="ARBA" id="ARBA00023235"/>
    </source>
</evidence>
<feature type="domain" description="Helicase ATP-binding" evidence="17">
    <location>
        <begin position="29"/>
        <end position="198"/>
    </location>
</feature>
<dbReference type="PROSITE" id="PS51192">
    <property type="entry name" value="HELICASE_ATP_BIND_1"/>
    <property type="match status" value="1"/>
</dbReference>
<dbReference type="InterPro" id="IPR032284">
    <property type="entry name" value="RecQ_Zn-bd"/>
</dbReference>
<dbReference type="InterPro" id="IPR002121">
    <property type="entry name" value="HRDC_dom"/>
</dbReference>
<accession>A0AB39UAF4</accession>
<dbReference type="EMBL" id="CP129682">
    <property type="protein sequence ID" value="XDS49395.1"/>
    <property type="molecule type" value="Genomic_DNA"/>
</dbReference>
<evidence type="ECO:0000313" key="20">
    <source>
        <dbReference type="EMBL" id="XDS49395.1"/>
    </source>
</evidence>
<dbReference type="KEGG" id="bfk:QN062_09620"/>
<keyword evidence="9" id="KW-0238">DNA-binding</keyword>
<evidence type="ECO:0000256" key="7">
    <source>
        <dbReference type="ARBA" id="ARBA00022806"/>
    </source>
</evidence>
<protein>
    <recommendedName>
        <fullName evidence="13">ATP-dependent DNA helicase RecQ</fullName>
        <ecNumber evidence="12">5.6.2.4</ecNumber>
    </recommendedName>
    <alternativeName>
        <fullName evidence="14">DNA 3'-5' helicase RecQ</fullName>
    </alternativeName>
</protein>
<reference evidence="19" key="1">
    <citation type="submission" date="2023-07" db="EMBL/GenBank/DDBJ databases">
        <title>Bifidobacterium aquikefiriaerophilum sp. nov. and Bifidobacterium eccum sp. nov., isolated from water kefir.</title>
        <authorList>
            <person name="Breselge S."/>
            <person name="Bellassi P."/>
            <person name="Barcenilla C."/>
            <person name="Alvarez-Ordonez A."/>
            <person name="Morelli L."/>
            <person name="Cotter P.D."/>
        </authorList>
    </citation>
    <scope>NUCLEOTIDE SEQUENCE</scope>
    <source>
        <strain evidence="21">WK012_4_13</strain>
        <strain evidence="20">WK013_4_14</strain>
        <strain evidence="19">WK048_4_13</strain>
    </source>
</reference>
<evidence type="ECO:0000256" key="13">
    <source>
        <dbReference type="ARBA" id="ARBA00044535"/>
    </source>
</evidence>
<evidence type="ECO:0000259" key="17">
    <source>
        <dbReference type="PROSITE" id="PS51192"/>
    </source>
</evidence>
<evidence type="ECO:0000256" key="5">
    <source>
        <dbReference type="ARBA" id="ARBA00022741"/>
    </source>
</evidence>
<dbReference type="SMART" id="SM00956">
    <property type="entry name" value="RQC"/>
    <property type="match status" value="1"/>
</dbReference>
<dbReference type="InterPro" id="IPR036390">
    <property type="entry name" value="WH_DNA-bd_sf"/>
</dbReference>
<dbReference type="GO" id="GO:0005737">
    <property type="term" value="C:cytoplasm"/>
    <property type="evidence" value="ECO:0007669"/>
    <property type="project" value="TreeGrafter"/>
</dbReference>
<dbReference type="InterPro" id="IPR014001">
    <property type="entry name" value="Helicase_ATP-bd"/>
</dbReference>
<comment type="cofactor">
    <cofactor evidence="2">
        <name>Zn(2+)</name>
        <dbReference type="ChEBI" id="CHEBI:29105"/>
    </cofactor>
</comment>
<dbReference type="PANTHER" id="PTHR13710:SF105">
    <property type="entry name" value="ATP-DEPENDENT DNA HELICASE Q1"/>
    <property type="match status" value="1"/>
</dbReference>
<gene>
    <name evidence="21" type="ORF">QN062_09620</name>
    <name evidence="20" type="ORF">QN216_03825</name>
    <name evidence="19" type="ORF">QN217_06620</name>
</gene>
<dbReference type="Pfam" id="PF00270">
    <property type="entry name" value="DEAD"/>
    <property type="match status" value="1"/>
</dbReference>
<organism evidence="19">
    <name type="scientific">Bifidobacterium fermentum</name>
    <dbReference type="NCBI Taxonomy" id="3059035"/>
    <lineage>
        <taxon>Bacteria</taxon>
        <taxon>Bacillati</taxon>
        <taxon>Actinomycetota</taxon>
        <taxon>Actinomycetes</taxon>
        <taxon>Bifidobacteriales</taxon>
        <taxon>Bifidobacteriaceae</taxon>
        <taxon>Bifidobacterium</taxon>
    </lineage>
</organism>
<evidence type="ECO:0000256" key="3">
    <source>
        <dbReference type="ARBA" id="ARBA00005446"/>
    </source>
</evidence>
<dbReference type="GO" id="GO:0046872">
    <property type="term" value="F:metal ion binding"/>
    <property type="evidence" value="ECO:0007669"/>
    <property type="project" value="UniProtKB-KW"/>
</dbReference>
<keyword evidence="7 19" id="KW-0347">Helicase</keyword>
<comment type="catalytic activity">
    <reaction evidence="11">
        <text>Couples ATP hydrolysis with the unwinding of duplex DNA by translocating in the 3'-5' direction.</text>
        <dbReference type="EC" id="5.6.2.4"/>
    </reaction>
</comment>
<dbReference type="Pfam" id="PF00570">
    <property type="entry name" value="HRDC"/>
    <property type="match status" value="1"/>
</dbReference>
<dbReference type="Pfam" id="PF09382">
    <property type="entry name" value="RQC"/>
    <property type="match status" value="1"/>
</dbReference>
<evidence type="ECO:0000256" key="15">
    <source>
        <dbReference type="SAM" id="MobiDB-lite"/>
    </source>
</evidence>
<dbReference type="InterPro" id="IPR010997">
    <property type="entry name" value="HRDC-like_sf"/>
</dbReference>
<dbReference type="InterPro" id="IPR001650">
    <property type="entry name" value="Helicase_C-like"/>
</dbReference>
<dbReference type="InterPro" id="IPR018982">
    <property type="entry name" value="RQC_domain"/>
</dbReference>
<dbReference type="InterPro" id="IPR027417">
    <property type="entry name" value="P-loop_NTPase"/>
</dbReference>
<evidence type="ECO:0000256" key="14">
    <source>
        <dbReference type="ARBA" id="ARBA00044550"/>
    </source>
</evidence>
<dbReference type="EMBL" id="CP129675">
    <property type="protein sequence ID" value="XDS45822.1"/>
    <property type="molecule type" value="Genomic_DNA"/>
</dbReference>
<dbReference type="Gene3D" id="1.10.150.80">
    <property type="entry name" value="HRDC domain"/>
    <property type="match status" value="1"/>
</dbReference>
<dbReference type="FunFam" id="3.40.50.300:FF:000296">
    <property type="entry name" value="ATP-dependent DNA helicase RecQ"/>
    <property type="match status" value="1"/>
</dbReference>
<dbReference type="GO" id="GO:0016787">
    <property type="term" value="F:hydrolase activity"/>
    <property type="evidence" value="ECO:0007669"/>
    <property type="project" value="UniProtKB-KW"/>
</dbReference>
<dbReference type="InterPro" id="IPR036388">
    <property type="entry name" value="WH-like_DNA-bd_sf"/>
</dbReference>
<feature type="domain" description="Helicase C-terminal" evidence="18">
    <location>
        <begin position="220"/>
        <end position="368"/>
    </location>
</feature>
<dbReference type="GO" id="GO:0043138">
    <property type="term" value="F:3'-5' DNA helicase activity"/>
    <property type="evidence" value="ECO:0007669"/>
    <property type="project" value="UniProtKB-EC"/>
</dbReference>
<dbReference type="RefSeq" id="WP_369341578.1">
    <property type="nucleotide sequence ID" value="NZ_CP129675.1"/>
</dbReference>
<keyword evidence="8" id="KW-0067">ATP-binding</keyword>
<evidence type="ECO:0000256" key="11">
    <source>
        <dbReference type="ARBA" id="ARBA00034617"/>
    </source>
</evidence>
<keyword evidence="5" id="KW-0547">Nucleotide-binding</keyword>
<dbReference type="SMART" id="SM00490">
    <property type="entry name" value="HELICc"/>
    <property type="match status" value="1"/>
</dbReference>
<evidence type="ECO:0000313" key="19">
    <source>
        <dbReference type="EMBL" id="XDS45822.1"/>
    </source>
</evidence>
<evidence type="ECO:0000259" key="18">
    <source>
        <dbReference type="PROSITE" id="PS51194"/>
    </source>
</evidence>
<evidence type="ECO:0000259" key="16">
    <source>
        <dbReference type="PROSITE" id="PS50967"/>
    </source>
</evidence>
<dbReference type="GO" id="GO:0030894">
    <property type="term" value="C:replisome"/>
    <property type="evidence" value="ECO:0007669"/>
    <property type="project" value="TreeGrafter"/>
</dbReference>
<dbReference type="SUPFAM" id="SSF47819">
    <property type="entry name" value="HRDC-like"/>
    <property type="match status" value="1"/>
</dbReference>
<evidence type="ECO:0000256" key="4">
    <source>
        <dbReference type="ARBA" id="ARBA00022723"/>
    </source>
</evidence>
<dbReference type="Pfam" id="PF00271">
    <property type="entry name" value="Helicase_C"/>
    <property type="match status" value="1"/>
</dbReference>
<evidence type="ECO:0000256" key="9">
    <source>
        <dbReference type="ARBA" id="ARBA00023125"/>
    </source>
</evidence>
<dbReference type="GO" id="GO:0006310">
    <property type="term" value="P:DNA recombination"/>
    <property type="evidence" value="ECO:0007669"/>
    <property type="project" value="InterPro"/>
</dbReference>
<dbReference type="AlphaFoldDB" id="A0AB39UAF4"/>
<comment type="cofactor">
    <cofactor evidence="1">
        <name>Mg(2+)</name>
        <dbReference type="ChEBI" id="CHEBI:18420"/>
    </cofactor>
</comment>
<evidence type="ECO:0000256" key="1">
    <source>
        <dbReference type="ARBA" id="ARBA00001946"/>
    </source>
</evidence>
<dbReference type="GO" id="GO:0003677">
    <property type="term" value="F:DNA binding"/>
    <property type="evidence" value="ECO:0007669"/>
    <property type="project" value="UniProtKB-KW"/>
</dbReference>
<dbReference type="SUPFAM" id="SSF46785">
    <property type="entry name" value="Winged helix' DNA-binding domain"/>
    <property type="match status" value="1"/>
</dbReference>
<evidence type="ECO:0000256" key="6">
    <source>
        <dbReference type="ARBA" id="ARBA00022801"/>
    </source>
</evidence>
<dbReference type="CDD" id="cd17920">
    <property type="entry name" value="DEXHc_RecQ"/>
    <property type="match status" value="1"/>
</dbReference>
<dbReference type="SMART" id="SM00341">
    <property type="entry name" value="HRDC"/>
    <property type="match status" value="1"/>
</dbReference>
<sequence length="656" mass="73425">MVDDGVRAQAALHRYFGYESFRKGQKGVVSAIMEGRDSLAVMPTGAGKSVCYQIPSVLLPGLTIVISPLLSLMRDQVDALDDAGIAAAFLNSTQTFDEQREVMRVARDRGCHLLYVAPERLTEPHFVETCRHLDISVIAVDEAHCISQWGQDFRPAYLDIGSFIAALPRRPVVAAFTATATEKVQDDIVRILQLSDPLLTVTGFDRPNLFLDVQRMSKSEKEAWILRYVSDHADESGIIYCSTRKETNELTDRLQSEGIRAARYHAGLTHQERRESQHAFVNDDIQVVVATNAFGMGIDKSNVRYVIHHNMPESIEAYYQEAGRAGRDGEMSRCTLLWNESDIVLRRRLLQSGGANDHLTEEEEMRVQQTRGRLLQAMIGYCRTVSCLHRYILDYFGQRRAGSVQGERASEEKSSSPASSGDESTSMQSEQSVSPLPCGRCSNCMSSVRSDDVTKIALAIGRCVSATNQRFGMTMIVRILRGSQSQQLLQLGLERTPLFAALKEQSEATVRDVLNQMTIDDLLAVTPGRMPIIVFGTEASRMVAPGFHYEIKHAVRRKSARKTLAPGAAIRDEQDRSGENPMDEDLFQRLRAVRKEIATEIGKPPYIVFSDRSLRDMVRHRPTDRDSMLQVNGVGEHKWDSYGQRFADAIAEFEAQ</sequence>
<evidence type="ECO:0000256" key="8">
    <source>
        <dbReference type="ARBA" id="ARBA00022840"/>
    </source>
</evidence>
<comment type="similarity">
    <text evidence="3">Belongs to the helicase family. RecQ subfamily.</text>
</comment>
<dbReference type="Pfam" id="PF16124">
    <property type="entry name" value="RecQ_Zn_bind"/>
    <property type="match status" value="1"/>
</dbReference>
<dbReference type="GO" id="GO:0006281">
    <property type="term" value="P:DNA repair"/>
    <property type="evidence" value="ECO:0007669"/>
    <property type="project" value="InterPro"/>
</dbReference>
<dbReference type="SMART" id="SM00487">
    <property type="entry name" value="DEXDc"/>
    <property type="match status" value="1"/>
</dbReference>
<dbReference type="SUPFAM" id="SSF52540">
    <property type="entry name" value="P-loop containing nucleoside triphosphate hydrolases"/>
    <property type="match status" value="1"/>
</dbReference>
<dbReference type="FunFam" id="3.40.50.300:FF:001456">
    <property type="entry name" value="ATP-dependent DNA helicase"/>
    <property type="match status" value="1"/>
</dbReference>
<evidence type="ECO:0000256" key="12">
    <source>
        <dbReference type="ARBA" id="ARBA00034808"/>
    </source>
</evidence>
<dbReference type="PANTHER" id="PTHR13710">
    <property type="entry name" value="DNA HELICASE RECQ FAMILY MEMBER"/>
    <property type="match status" value="1"/>
</dbReference>
<proteinExistence type="inferred from homology"/>
<dbReference type="GO" id="GO:0006260">
    <property type="term" value="P:DNA replication"/>
    <property type="evidence" value="ECO:0007669"/>
    <property type="project" value="InterPro"/>
</dbReference>
<dbReference type="EMBL" id="CP129683">
    <property type="protein sequence ID" value="XDS50615.1"/>
    <property type="molecule type" value="Genomic_DNA"/>
</dbReference>
<keyword evidence="4" id="KW-0479">Metal-binding</keyword>
<dbReference type="InterPro" id="IPR011545">
    <property type="entry name" value="DEAD/DEAH_box_helicase_dom"/>
</dbReference>
<dbReference type="InterPro" id="IPR044876">
    <property type="entry name" value="HRDC_dom_sf"/>
</dbReference>
<keyword evidence="10" id="KW-0413">Isomerase</keyword>
<dbReference type="PROSITE" id="PS51194">
    <property type="entry name" value="HELICASE_CTER"/>
    <property type="match status" value="1"/>
</dbReference>
<dbReference type="GO" id="GO:0043590">
    <property type="term" value="C:bacterial nucleoid"/>
    <property type="evidence" value="ECO:0007669"/>
    <property type="project" value="TreeGrafter"/>
</dbReference>
<name>A0AB39UAF4_9BIFI</name>
<dbReference type="Gene3D" id="1.10.10.10">
    <property type="entry name" value="Winged helix-like DNA-binding domain superfamily/Winged helix DNA-binding domain"/>
    <property type="match status" value="1"/>
</dbReference>
<dbReference type="GO" id="GO:0009378">
    <property type="term" value="F:four-way junction helicase activity"/>
    <property type="evidence" value="ECO:0007669"/>
    <property type="project" value="TreeGrafter"/>
</dbReference>
<feature type="domain" description="HRDC" evidence="16">
    <location>
        <begin position="580"/>
        <end position="656"/>
    </location>
</feature>
<dbReference type="GO" id="GO:0005524">
    <property type="term" value="F:ATP binding"/>
    <property type="evidence" value="ECO:0007669"/>
    <property type="project" value="UniProtKB-KW"/>
</dbReference>
<dbReference type="CDD" id="cd18794">
    <property type="entry name" value="SF2_C_RecQ"/>
    <property type="match status" value="1"/>
</dbReference>
<dbReference type="EC" id="5.6.2.4" evidence="12"/>
<dbReference type="PROSITE" id="PS50967">
    <property type="entry name" value="HRDC"/>
    <property type="match status" value="1"/>
</dbReference>
<dbReference type="NCBIfam" id="TIGR00614">
    <property type="entry name" value="recQ_fam"/>
    <property type="match status" value="1"/>
</dbReference>
<feature type="region of interest" description="Disordered" evidence="15">
    <location>
        <begin position="404"/>
        <end position="436"/>
    </location>
</feature>
<keyword evidence="6 19" id="KW-0378">Hydrolase</keyword>
<evidence type="ECO:0000256" key="2">
    <source>
        <dbReference type="ARBA" id="ARBA00001947"/>
    </source>
</evidence>
<dbReference type="InterPro" id="IPR004589">
    <property type="entry name" value="DNA_helicase_ATP-dep_RecQ"/>
</dbReference>
<dbReference type="Gene3D" id="3.40.50.300">
    <property type="entry name" value="P-loop containing nucleotide triphosphate hydrolases"/>
    <property type="match status" value="2"/>
</dbReference>